<feature type="domain" description="Winged helix-turn helix" evidence="1">
    <location>
        <begin position="63"/>
        <end position="121"/>
    </location>
</feature>
<reference evidence="3" key="1">
    <citation type="submission" date="2019-04" db="EMBL/GenBank/DDBJ databases">
        <title>Microviridin 1777: A Toxic Chymotrypsin Inhibitor Discovered by a Metabologenomic Approach.</title>
        <authorList>
            <person name="Sieber S."/>
            <person name="Grendelmeier S.M."/>
            <person name="Harris L.A."/>
            <person name="Mitchell D.A."/>
            <person name="Gademann K."/>
        </authorList>
    </citation>
    <scope>NUCLEOTIDE SEQUENCE [LARGE SCALE GENOMIC DNA]</scope>
    <source>
        <strain evidence="3">EAWAG127a</strain>
    </source>
</reference>
<dbReference type="Proteomes" id="UP000325636">
    <property type="component" value="Unassembled WGS sequence"/>
</dbReference>
<name>A0A5J5LZK0_MICAE</name>
<sequence>MSLEGKTCEEISKILCVKQSFIYYWRNIFKIKGIEGIRIGYKGSIGYLTDDQTHEVIGWLKAKSYWNMDELIDYISKHYTVIYKSKQSYYHLFSMAKISWKKSQKSNSKFDQDLVEKKKKEIQKVLAENKDEIEFPPSLSHV</sequence>
<comment type="caution">
    <text evidence="2">The sequence shown here is derived from an EMBL/GenBank/DDBJ whole genome shotgun (WGS) entry which is preliminary data.</text>
</comment>
<organism evidence="2 3">
    <name type="scientific">Microcystis aeruginosa EAWAG127a</name>
    <dbReference type="NCBI Taxonomy" id="2529855"/>
    <lineage>
        <taxon>Bacteria</taxon>
        <taxon>Bacillati</taxon>
        <taxon>Cyanobacteriota</taxon>
        <taxon>Cyanophyceae</taxon>
        <taxon>Oscillatoriophycideae</taxon>
        <taxon>Chroococcales</taxon>
        <taxon>Microcystaceae</taxon>
        <taxon>Microcystis</taxon>
    </lineage>
</organism>
<gene>
    <name evidence="2" type="ORF">EZJ55_01290</name>
</gene>
<accession>A0A5J5LZK0</accession>
<proteinExistence type="predicted"/>
<dbReference type="AlphaFoldDB" id="A0A5J5LZK0"/>
<dbReference type="InterPro" id="IPR009057">
    <property type="entry name" value="Homeodomain-like_sf"/>
</dbReference>
<evidence type="ECO:0000259" key="1">
    <source>
        <dbReference type="Pfam" id="PF13592"/>
    </source>
</evidence>
<evidence type="ECO:0000313" key="2">
    <source>
        <dbReference type="EMBL" id="KAB0243194.1"/>
    </source>
</evidence>
<dbReference type="Pfam" id="PF13592">
    <property type="entry name" value="HTH_33"/>
    <property type="match status" value="1"/>
</dbReference>
<dbReference type="EMBL" id="SRLN01000012">
    <property type="protein sequence ID" value="KAB0243194.1"/>
    <property type="molecule type" value="Genomic_DNA"/>
</dbReference>
<protein>
    <submittedName>
        <fullName evidence="2">Transposase</fullName>
    </submittedName>
</protein>
<dbReference type="InterPro" id="IPR025959">
    <property type="entry name" value="Winged_HTH_dom"/>
</dbReference>
<evidence type="ECO:0000313" key="3">
    <source>
        <dbReference type="Proteomes" id="UP000325636"/>
    </source>
</evidence>
<dbReference type="RefSeq" id="WP_150978493.1">
    <property type="nucleotide sequence ID" value="NZ_SRLN01000012.1"/>
</dbReference>
<dbReference type="SUPFAM" id="SSF46689">
    <property type="entry name" value="Homeodomain-like"/>
    <property type="match status" value="1"/>
</dbReference>